<dbReference type="WBParaSite" id="GPLIN_000756900">
    <property type="protein sequence ID" value="GPLIN_000756900"/>
    <property type="gene ID" value="GPLIN_000756900"/>
</dbReference>
<dbReference type="AlphaFoldDB" id="A0A183C3X5"/>
<proteinExistence type="predicted"/>
<dbReference type="Proteomes" id="UP000050741">
    <property type="component" value="Unassembled WGS sequence"/>
</dbReference>
<evidence type="ECO:0000313" key="2">
    <source>
        <dbReference type="WBParaSite" id="GPLIN_000756900"/>
    </source>
</evidence>
<name>A0A183C3X5_GLOPA</name>
<reference evidence="2" key="3">
    <citation type="submission" date="2016-06" db="UniProtKB">
        <authorList>
            <consortium name="WormBaseParasite"/>
        </authorList>
    </citation>
    <scope>IDENTIFICATION</scope>
</reference>
<reference evidence="1" key="2">
    <citation type="submission" date="2014-05" db="EMBL/GenBank/DDBJ databases">
        <title>The genome and life-stage specific transcriptomes of Globodera pallida elucidate key aspects of plant parasitism by a cyst nematode.</title>
        <authorList>
            <person name="Cotton J.A."/>
            <person name="Lilley C.J."/>
            <person name="Jones L.M."/>
            <person name="Kikuchi T."/>
            <person name="Reid A.J."/>
            <person name="Thorpe P."/>
            <person name="Tsai I.J."/>
            <person name="Beasley H."/>
            <person name="Blok V."/>
            <person name="Cock P.J.A."/>
            <person name="Van den Akker S.E."/>
            <person name="Holroyd N."/>
            <person name="Hunt M."/>
            <person name="Mantelin S."/>
            <person name="Naghra H."/>
            <person name="Pain A."/>
            <person name="Palomares-Rius J.E."/>
            <person name="Zarowiecki M."/>
            <person name="Berriman M."/>
            <person name="Jones J.T."/>
            <person name="Urwin P.E."/>
        </authorList>
    </citation>
    <scope>NUCLEOTIDE SEQUENCE [LARGE SCALE GENOMIC DNA]</scope>
    <source>
        <strain evidence="1">Lindley</strain>
    </source>
</reference>
<accession>A0A183C3X5</accession>
<protein>
    <submittedName>
        <fullName evidence="2">Uncharacterized protein</fullName>
    </submittedName>
</protein>
<sequence>MIQFQQQQQQQPQLDAAQSQQLSVLFQQQQIALSALQQQQQLDYGGGVVGSLSNFAGVGRSGFFMRKVGREAQKYRR</sequence>
<organism evidence="1 2">
    <name type="scientific">Globodera pallida</name>
    <name type="common">Potato cyst nematode worm</name>
    <name type="synonym">Heterodera pallida</name>
    <dbReference type="NCBI Taxonomy" id="36090"/>
    <lineage>
        <taxon>Eukaryota</taxon>
        <taxon>Metazoa</taxon>
        <taxon>Ecdysozoa</taxon>
        <taxon>Nematoda</taxon>
        <taxon>Chromadorea</taxon>
        <taxon>Rhabditida</taxon>
        <taxon>Tylenchina</taxon>
        <taxon>Tylenchomorpha</taxon>
        <taxon>Tylenchoidea</taxon>
        <taxon>Heteroderidae</taxon>
        <taxon>Heteroderinae</taxon>
        <taxon>Globodera</taxon>
    </lineage>
</organism>
<keyword evidence="1" id="KW-1185">Reference proteome</keyword>
<reference evidence="1" key="1">
    <citation type="submission" date="2013-12" db="EMBL/GenBank/DDBJ databases">
        <authorList>
            <person name="Aslett M."/>
        </authorList>
    </citation>
    <scope>NUCLEOTIDE SEQUENCE [LARGE SCALE GENOMIC DNA]</scope>
    <source>
        <strain evidence="1">Lindley</strain>
    </source>
</reference>
<evidence type="ECO:0000313" key="1">
    <source>
        <dbReference type="Proteomes" id="UP000050741"/>
    </source>
</evidence>